<name>A0A285HXP0_9ACTN</name>
<protein>
    <submittedName>
        <fullName evidence="1">Uncharacterized protein</fullName>
    </submittedName>
</protein>
<dbReference type="AlphaFoldDB" id="A0A285HXP0"/>
<dbReference type="Proteomes" id="UP000219612">
    <property type="component" value="Unassembled WGS sequence"/>
</dbReference>
<gene>
    <name evidence="1" type="ORF">SAMN05421748_10638</name>
</gene>
<dbReference type="RefSeq" id="WP_143234654.1">
    <property type="nucleotide sequence ID" value="NZ_OBDY01000006.1"/>
</dbReference>
<evidence type="ECO:0000313" key="1">
    <source>
        <dbReference type="EMBL" id="SNY40459.1"/>
    </source>
</evidence>
<evidence type="ECO:0000313" key="2">
    <source>
        <dbReference type="Proteomes" id="UP000219612"/>
    </source>
</evidence>
<keyword evidence="2" id="KW-1185">Reference proteome</keyword>
<proteinExistence type="predicted"/>
<reference evidence="2" key="1">
    <citation type="submission" date="2017-09" db="EMBL/GenBank/DDBJ databases">
        <authorList>
            <person name="Varghese N."/>
            <person name="Submissions S."/>
        </authorList>
    </citation>
    <scope>NUCLEOTIDE SEQUENCE [LARGE SCALE GENOMIC DNA]</scope>
    <source>
        <strain evidence="2">CGMCC 4.6857</strain>
    </source>
</reference>
<dbReference type="EMBL" id="OBDY01000006">
    <property type="protein sequence ID" value="SNY40459.1"/>
    <property type="molecule type" value="Genomic_DNA"/>
</dbReference>
<organism evidence="1 2">
    <name type="scientific">Paractinoplanes atraurantiacus</name>
    <dbReference type="NCBI Taxonomy" id="1036182"/>
    <lineage>
        <taxon>Bacteria</taxon>
        <taxon>Bacillati</taxon>
        <taxon>Actinomycetota</taxon>
        <taxon>Actinomycetes</taxon>
        <taxon>Micromonosporales</taxon>
        <taxon>Micromonosporaceae</taxon>
        <taxon>Paractinoplanes</taxon>
    </lineage>
</organism>
<accession>A0A285HXP0</accession>
<sequence length="65" mass="6131">MERASSDASVEVNAAEAVPGMSLALRTDGNDAAAPACVAAGTAAFGFALIGAGAGRTAGPKPAQA</sequence>